<reference evidence="2" key="1">
    <citation type="journal article" date="2019" name="Microbiol. Resour. Announc.">
        <title>Complete Genome Sequence of Halomonas olivaria, a Moderately Halophilic Bacterium Isolated from Olive Processing Effluents, Obtained by Nanopore Sequencing.</title>
        <authorList>
            <person name="Nagata S."/>
            <person name="Ii K.M."/>
            <person name="Tsukimi T."/>
            <person name="Miura M.C."/>
            <person name="Galipon J."/>
            <person name="Arakawa K."/>
        </authorList>
    </citation>
    <scope>NUCLEOTIDE SEQUENCE [LARGE SCALE GENOMIC DNA]</scope>
    <source>
        <strain evidence="2">TYRC17</strain>
    </source>
</reference>
<dbReference type="Proteomes" id="UP000289555">
    <property type="component" value="Chromosome"/>
</dbReference>
<organism evidence="1 2">
    <name type="scientific">Vreelandella olivaria</name>
    <dbReference type="NCBI Taxonomy" id="390919"/>
    <lineage>
        <taxon>Bacteria</taxon>
        <taxon>Pseudomonadati</taxon>
        <taxon>Pseudomonadota</taxon>
        <taxon>Gammaproteobacteria</taxon>
        <taxon>Oceanospirillales</taxon>
        <taxon>Halomonadaceae</taxon>
        <taxon>Vreelandella</taxon>
    </lineage>
</organism>
<gene>
    <name evidence="1" type="ORF">HORIV_21160</name>
</gene>
<proteinExistence type="predicted"/>
<evidence type="ECO:0000313" key="1">
    <source>
        <dbReference type="EMBL" id="BBI49695.1"/>
    </source>
</evidence>
<keyword evidence="2" id="KW-1185">Reference proteome</keyword>
<protein>
    <submittedName>
        <fullName evidence="1">Uncharacterized protein</fullName>
    </submittedName>
</protein>
<sequence>MDLMDSQMEFSDKVTIAFAAAAFVIALLTIILSIVNTTVAAQEGRIQLLLNKLLEIDFHENGQPSLKYSRCFMVRLFEWKGICPKTG</sequence>
<accession>A0ABM7GGL4</accession>
<evidence type="ECO:0000313" key="2">
    <source>
        <dbReference type="Proteomes" id="UP000289555"/>
    </source>
</evidence>
<dbReference type="EMBL" id="AP019416">
    <property type="protein sequence ID" value="BBI49695.1"/>
    <property type="molecule type" value="Genomic_DNA"/>
</dbReference>
<name>A0ABM7GGL4_9GAMM</name>